<dbReference type="InterPro" id="IPR014044">
    <property type="entry name" value="CAP_dom"/>
</dbReference>
<dbReference type="AlphaFoldDB" id="A0A9Q9IE14"/>
<dbReference type="Proteomes" id="UP001058003">
    <property type="component" value="Chromosome"/>
</dbReference>
<accession>A0A9Q9IE14</accession>
<dbReference type="Gene3D" id="3.40.33.10">
    <property type="entry name" value="CAP"/>
    <property type="match status" value="1"/>
</dbReference>
<evidence type="ECO:0000256" key="2">
    <source>
        <dbReference type="SAM" id="Phobius"/>
    </source>
</evidence>
<evidence type="ECO:0000256" key="1">
    <source>
        <dbReference type="SAM" id="MobiDB-lite"/>
    </source>
</evidence>
<dbReference type="EMBL" id="CP073767">
    <property type="protein sequence ID" value="UWZ54317.1"/>
    <property type="molecule type" value="Genomic_DNA"/>
</dbReference>
<gene>
    <name evidence="4" type="ORF">Daura_49020</name>
</gene>
<evidence type="ECO:0000259" key="3">
    <source>
        <dbReference type="Pfam" id="PF00188"/>
    </source>
</evidence>
<feature type="domain" description="SCP" evidence="3">
    <location>
        <begin position="126"/>
        <end position="241"/>
    </location>
</feature>
<sequence length="244" mass="25079">MRGVSGPIPTASKLTDGRFHTVTRFPRRATVLAALLLAAPLGFTITATAATAAPAAVQAVSAAGDAVAGADVAAAVSKKKKKKKKKTTAKKPATTPTTKPTTPTTAPTAPAAKPVESSSFETEVVTLTNNYRTANGCGALRIDSRLVAAARAHSTDMVTNGFFSHTGSNGSTFVQREVAAGYTTGASAENIAWGYRSPQEVVNGWINSAGHRANILNCGSVAVGVGVAYKADGTPYWTQDFGRV</sequence>
<keyword evidence="2" id="KW-1133">Transmembrane helix</keyword>
<dbReference type="InterPro" id="IPR035940">
    <property type="entry name" value="CAP_sf"/>
</dbReference>
<keyword evidence="2" id="KW-0472">Membrane</keyword>
<dbReference type="Pfam" id="PF00188">
    <property type="entry name" value="CAP"/>
    <property type="match status" value="1"/>
</dbReference>
<dbReference type="KEGG" id="daur:Daura_49020"/>
<evidence type="ECO:0000313" key="5">
    <source>
        <dbReference type="Proteomes" id="UP001058003"/>
    </source>
</evidence>
<organism evidence="4 5">
    <name type="scientific">Dactylosporangium aurantiacum</name>
    <dbReference type="NCBI Taxonomy" id="35754"/>
    <lineage>
        <taxon>Bacteria</taxon>
        <taxon>Bacillati</taxon>
        <taxon>Actinomycetota</taxon>
        <taxon>Actinomycetes</taxon>
        <taxon>Micromonosporales</taxon>
        <taxon>Micromonosporaceae</taxon>
        <taxon>Dactylosporangium</taxon>
    </lineage>
</organism>
<dbReference type="OrthoDB" id="8611574at2"/>
<feature type="region of interest" description="Disordered" evidence="1">
    <location>
        <begin position="77"/>
        <end position="119"/>
    </location>
</feature>
<feature type="compositionally biased region" description="Low complexity" evidence="1">
    <location>
        <begin position="90"/>
        <end position="115"/>
    </location>
</feature>
<proteinExistence type="predicted"/>
<feature type="transmembrane region" description="Helical" evidence="2">
    <location>
        <begin position="56"/>
        <end position="76"/>
    </location>
</feature>
<reference evidence="4" key="1">
    <citation type="submission" date="2021-04" db="EMBL/GenBank/DDBJ databases">
        <title>Dactylosporangium aurantiacum NRRL B-8018 full assembly.</title>
        <authorList>
            <person name="Hartkoorn R.C."/>
            <person name="Beaudoing E."/>
            <person name="Hot D."/>
        </authorList>
    </citation>
    <scope>NUCLEOTIDE SEQUENCE</scope>
    <source>
        <strain evidence="4">NRRL B-8018</strain>
    </source>
</reference>
<evidence type="ECO:0000313" key="4">
    <source>
        <dbReference type="EMBL" id="UWZ54317.1"/>
    </source>
</evidence>
<feature type="compositionally biased region" description="Basic residues" evidence="1">
    <location>
        <begin position="77"/>
        <end position="89"/>
    </location>
</feature>
<dbReference type="SUPFAM" id="SSF55797">
    <property type="entry name" value="PR-1-like"/>
    <property type="match status" value="1"/>
</dbReference>
<protein>
    <submittedName>
        <fullName evidence="4">CAP domain-containing protein</fullName>
    </submittedName>
</protein>
<dbReference type="PANTHER" id="PTHR31157">
    <property type="entry name" value="SCP DOMAIN-CONTAINING PROTEIN"/>
    <property type="match status" value="1"/>
</dbReference>
<keyword evidence="2" id="KW-0812">Transmembrane</keyword>
<name>A0A9Q9IE14_9ACTN</name>
<dbReference type="CDD" id="cd05379">
    <property type="entry name" value="CAP_bacterial"/>
    <property type="match status" value="1"/>
</dbReference>
<feature type="transmembrane region" description="Helical" evidence="2">
    <location>
        <begin position="29"/>
        <end position="50"/>
    </location>
</feature>
<keyword evidence="5" id="KW-1185">Reference proteome</keyword>
<dbReference type="PANTHER" id="PTHR31157:SF1">
    <property type="entry name" value="SCP DOMAIN-CONTAINING PROTEIN"/>
    <property type="match status" value="1"/>
</dbReference>